<dbReference type="Proteomes" id="UP000239504">
    <property type="component" value="Unassembled WGS sequence"/>
</dbReference>
<dbReference type="Gene3D" id="1.10.10.10">
    <property type="entry name" value="Winged helix-like DNA-binding domain superfamily/Winged helix DNA-binding domain"/>
    <property type="match status" value="1"/>
</dbReference>
<comment type="caution">
    <text evidence="2">The sequence shown here is derived from an EMBL/GenBank/DDBJ whole genome shotgun (WGS) entry which is preliminary data.</text>
</comment>
<evidence type="ECO:0000313" key="2">
    <source>
        <dbReference type="EMBL" id="PQA86634.1"/>
    </source>
</evidence>
<dbReference type="EMBL" id="PJCH01000014">
    <property type="protein sequence ID" value="PQA86634.1"/>
    <property type="molecule type" value="Genomic_DNA"/>
</dbReference>
<dbReference type="SUPFAM" id="SSF48295">
    <property type="entry name" value="TrpR-like"/>
    <property type="match status" value="1"/>
</dbReference>
<organism evidence="2 3">
    <name type="scientific">Hyphococcus luteus</name>
    <dbReference type="NCBI Taxonomy" id="2058213"/>
    <lineage>
        <taxon>Bacteria</taxon>
        <taxon>Pseudomonadati</taxon>
        <taxon>Pseudomonadota</taxon>
        <taxon>Alphaproteobacteria</taxon>
        <taxon>Parvularculales</taxon>
        <taxon>Parvularculaceae</taxon>
        <taxon>Hyphococcus</taxon>
    </lineage>
</organism>
<dbReference type="Pfam" id="PF01527">
    <property type="entry name" value="HTH_Tnp_1"/>
    <property type="match status" value="1"/>
</dbReference>
<reference evidence="2 3" key="1">
    <citation type="submission" date="2017-12" db="EMBL/GenBank/DDBJ databases">
        <authorList>
            <person name="Hurst M.R.H."/>
        </authorList>
    </citation>
    <scope>NUCLEOTIDE SEQUENCE [LARGE SCALE GENOMIC DNA]</scope>
    <source>
        <strain evidence="2 3">SY-3-19</strain>
    </source>
</reference>
<dbReference type="AlphaFoldDB" id="A0A2S7K2A2"/>
<dbReference type="InterPro" id="IPR002514">
    <property type="entry name" value="Transposase_8"/>
</dbReference>
<evidence type="ECO:0000256" key="1">
    <source>
        <dbReference type="ARBA" id="ARBA00009964"/>
    </source>
</evidence>
<keyword evidence="3" id="KW-1185">Reference proteome</keyword>
<evidence type="ECO:0008006" key="4">
    <source>
        <dbReference type="Google" id="ProtNLM"/>
    </source>
</evidence>
<accession>A0A2S7K2A2</accession>
<protein>
    <recommendedName>
        <fullName evidence="4">Transposase</fullName>
    </recommendedName>
</protein>
<dbReference type="NCBIfam" id="NF047595">
    <property type="entry name" value="IS66_ISRel24_TnpA"/>
    <property type="match status" value="1"/>
</dbReference>
<dbReference type="GO" id="GO:0006313">
    <property type="term" value="P:DNA transposition"/>
    <property type="evidence" value="ECO:0007669"/>
    <property type="project" value="InterPro"/>
</dbReference>
<dbReference type="PANTHER" id="PTHR37936">
    <property type="entry name" value="TRANSPOSASE INSC FOR INSERTION ELEMENT IS2A-RELATED"/>
    <property type="match status" value="1"/>
</dbReference>
<dbReference type="PANTHER" id="PTHR37936:SF3">
    <property type="entry name" value="TRANSPOSASE INSC FOR INSERTION ELEMENT IS2A-RELATED"/>
    <property type="match status" value="1"/>
</dbReference>
<dbReference type="GO" id="GO:0004803">
    <property type="term" value="F:transposase activity"/>
    <property type="evidence" value="ECO:0007669"/>
    <property type="project" value="InterPro"/>
</dbReference>
<dbReference type="OrthoDB" id="9800877at2"/>
<proteinExistence type="inferred from homology"/>
<sequence>MSAAEKLKIVDEARRPGATMSAVARRHGIRGEELHAWRRAAREGRLTETDDAGAGPRFVPVVVTDASAGEGVEAAVGDVATAMIFSLPTGEKLSFDARVDPALLDRTLRVLRR</sequence>
<dbReference type="GO" id="GO:0043565">
    <property type="term" value="F:sequence-specific DNA binding"/>
    <property type="evidence" value="ECO:0007669"/>
    <property type="project" value="InterPro"/>
</dbReference>
<gene>
    <name evidence="2" type="ORF">CW354_16150</name>
</gene>
<dbReference type="InterPro" id="IPR036388">
    <property type="entry name" value="WH-like_DNA-bd_sf"/>
</dbReference>
<comment type="similarity">
    <text evidence="1">Belongs to the transposase 8 family.</text>
</comment>
<dbReference type="InterPro" id="IPR010921">
    <property type="entry name" value="Trp_repressor/repl_initiator"/>
</dbReference>
<evidence type="ECO:0000313" key="3">
    <source>
        <dbReference type="Proteomes" id="UP000239504"/>
    </source>
</evidence>
<name>A0A2S7K2A2_9PROT</name>